<feature type="compositionally biased region" description="Basic and acidic residues" evidence="1">
    <location>
        <begin position="240"/>
        <end position="254"/>
    </location>
</feature>
<keyword evidence="2" id="KW-0812">Transmembrane</keyword>
<evidence type="ECO:0000256" key="1">
    <source>
        <dbReference type="SAM" id="MobiDB-lite"/>
    </source>
</evidence>
<reference evidence="3" key="2">
    <citation type="journal article" date="2021" name="Genome Biol. Evol.">
        <title>Developing a high-quality reference genome for a parasitic bivalve with doubly uniparental inheritance (Bivalvia: Unionida).</title>
        <authorList>
            <person name="Smith C.H."/>
        </authorList>
    </citation>
    <scope>NUCLEOTIDE SEQUENCE</scope>
    <source>
        <strain evidence="3">CHS0354</strain>
        <tissue evidence="3">Mantle</tissue>
    </source>
</reference>
<dbReference type="EMBL" id="JAEAOA010002199">
    <property type="protein sequence ID" value="KAK3581916.1"/>
    <property type="molecule type" value="Genomic_DNA"/>
</dbReference>
<feature type="region of interest" description="Disordered" evidence="1">
    <location>
        <begin position="205"/>
        <end position="254"/>
    </location>
</feature>
<evidence type="ECO:0000313" key="3">
    <source>
        <dbReference type="EMBL" id="KAK3581916.1"/>
    </source>
</evidence>
<reference evidence="3" key="3">
    <citation type="submission" date="2023-05" db="EMBL/GenBank/DDBJ databases">
        <authorList>
            <person name="Smith C.H."/>
        </authorList>
    </citation>
    <scope>NUCLEOTIDE SEQUENCE</scope>
    <source>
        <strain evidence="3">CHS0354</strain>
        <tissue evidence="3">Mantle</tissue>
    </source>
</reference>
<accession>A0AAE0RY78</accession>
<keyword evidence="2" id="KW-1133">Transmembrane helix</keyword>
<sequence>SAEVSEKTKHIKMSSKNFTYINDAGSGEVKYFVPNDTVTMVTGTKSGSPDRYDSVGALKFIIVTVVFYSIFGVLCALSSKIMKRKTQRQDMNQDENIASFLKLERKLKMDGYKMRMMIETRRWRQKYSRDKDNIARTKSLKGEKYDSEHTLEDIKKRNQLDLCQIKKENEISHVKYSVASDISESFNRHVDQGFKVSFGDIGEKYHPKQFQNKSKHLSVSRPPEEETSSENLKSQSTHRSGLDLKEEEEKMTSV</sequence>
<dbReference type="Proteomes" id="UP001195483">
    <property type="component" value="Unassembled WGS sequence"/>
</dbReference>
<feature type="compositionally biased region" description="Polar residues" evidence="1">
    <location>
        <begin position="229"/>
        <end position="239"/>
    </location>
</feature>
<evidence type="ECO:0000313" key="4">
    <source>
        <dbReference type="Proteomes" id="UP001195483"/>
    </source>
</evidence>
<feature type="transmembrane region" description="Helical" evidence="2">
    <location>
        <begin position="57"/>
        <end position="78"/>
    </location>
</feature>
<organism evidence="3 4">
    <name type="scientific">Potamilus streckersoni</name>
    <dbReference type="NCBI Taxonomy" id="2493646"/>
    <lineage>
        <taxon>Eukaryota</taxon>
        <taxon>Metazoa</taxon>
        <taxon>Spiralia</taxon>
        <taxon>Lophotrochozoa</taxon>
        <taxon>Mollusca</taxon>
        <taxon>Bivalvia</taxon>
        <taxon>Autobranchia</taxon>
        <taxon>Heteroconchia</taxon>
        <taxon>Palaeoheterodonta</taxon>
        <taxon>Unionida</taxon>
        <taxon>Unionoidea</taxon>
        <taxon>Unionidae</taxon>
        <taxon>Ambleminae</taxon>
        <taxon>Lampsilini</taxon>
        <taxon>Potamilus</taxon>
    </lineage>
</organism>
<keyword evidence="2" id="KW-0472">Membrane</keyword>
<keyword evidence="4" id="KW-1185">Reference proteome</keyword>
<feature type="non-terminal residue" evidence="3">
    <location>
        <position position="1"/>
    </location>
</feature>
<protein>
    <submittedName>
        <fullName evidence="3">Uncharacterized protein</fullName>
    </submittedName>
</protein>
<dbReference type="AlphaFoldDB" id="A0AAE0RY78"/>
<evidence type="ECO:0000256" key="2">
    <source>
        <dbReference type="SAM" id="Phobius"/>
    </source>
</evidence>
<reference evidence="3" key="1">
    <citation type="journal article" date="2021" name="Genome Biol. Evol.">
        <title>A High-Quality Reference Genome for a Parasitic Bivalve with Doubly Uniparental Inheritance (Bivalvia: Unionida).</title>
        <authorList>
            <person name="Smith C.H."/>
        </authorList>
    </citation>
    <scope>NUCLEOTIDE SEQUENCE</scope>
    <source>
        <strain evidence="3">CHS0354</strain>
    </source>
</reference>
<proteinExistence type="predicted"/>
<comment type="caution">
    <text evidence="3">The sequence shown here is derived from an EMBL/GenBank/DDBJ whole genome shotgun (WGS) entry which is preliminary data.</text>
</comment>
<gene>
    <name evidence="3" type="ORF">CHS0354_037589</name>
</gene>
<name>A0AAE0RY78_9BIVA</name>